<dbReference type="GO" id="GO:0016567">
    <property type="term" value="P:protein ubiquitination"/>
    <property type="evidence" value="ECO:0007669"/>
    <property type="project" value="TreeGrafter"/>
</dbReference>
<dbReference type="GeneID" id="30033075"/>
<feature type="transmembrane region" description="Helical" evidence="2">
    <location>
        <begin position="198"/>
        <end position="220"/>
    </location>
</feature>
<proteinExistence type="predicted"/>
<keyword evidence="2" id="KW-1133">Transmembrane helix</keyword>
<dbReference type="OrthoDB" id="66726at2759"/>
<gene>
    <name evidence="3" type="ORF">AWJ20_129</name>
</gene>
<feature type="transmembrane region" description="Helical" evidence="2">
    <location>
        <begin position="335"/>
        <end position="359"/>
    </location>
</feature>
<sequence length="588" mass="65947">MKVKSLHYIPMLPKADDKMIRKPAPLLTNNVLIRAMYNAVGKQPTADEIPDLRNSWAKIPANKQTVNLLGESLFWDTYLIMMASYGVEVVEALFQQRDAVVELCATPYYFGLVFDNSIIPSSPRWIVGAADNLLILALYLVSQISIHTQAIFKSQKYRLLLSCIIFGPFMLFEGWNFIQYESKRLELGLGLLFFTVGYPIISLIFVAFCFIIYSSAFLLVGGPSKMRTPFGSSEVGSATTLHDAIFKLCKAAVSDNGGHSFIKETMVIKAPSVTWVENPKNLNLLDSSMAILESTQASGISSSTSSSSSNSIYAQQHLGSKYISWLMRQPNYSTLSYIGSMLIFIIKLVKKIQLFLIYISQFLRRSARNSDKTSTRPDLQSGHVPFILEELEENESDEEEYNDHLDKNDAVDPETSDIDGWETESESESNDSAGPIDNGTFQEDFQELLLSGPDSLQTLLSAESPRRDILQKHLFNNSGRPLTRSQYTRLLENDRQESLKLIQNRWHDHNTSSLQNASDFDNDNEDGPDLPSSNLCVICISAPRQVVLFPCGCLLMCEPCRETLASQLFSGCVNCRRKVESYSHVVAE</sequence>
<name>A0A167CMX6_9ASCO</name>
<dbReference type="InterPro" id="IPR013083">
    <property type="entry name" value="Znf_RING/FYVE/PHD"/>
</dbReference>
<evidence type="ECO:0000256" key="1">
    <source>
        <dbReference type="SAM" id="MobiDB-lite"/>
    </source>
</evidence>
<evidence type="ECO:0000256" key="2">
    <source>
        <dbReference type="SAM" id="Phobius"/>
    </source>
</evidence>
<dbReference type="PANTHER" id="PTHR22696:SF1">
    <property type="entry name" value="E3 UBIQUITIN-PROTEIN LIGASE RNF26"/>
    <property type="match status" value="1"/>
</dbReference>
<keyword evidence="2" id="KW-0812">Transmembrane</keyword>
<evidence type="ECO:0008006" key="5">
    <source>
        <dbReference type="Google" id="ProtNLM"/>
    </source>
</evidence>
<organism evidence="3 4">
    <name type="scientific">Sugiyamaella lignohabitans</name>
    <dbReference type="NCBI Taxonomy" id="796027"/>
    <lineage>
        <taxon>Eukaryota</taxon>
        <taxon>Fungi</taxon>
        <taxon>Dikarya</taxon>
        <taxon>Ascomycota</taxon>
        <taxon>Saccharomycotina</taxon>
        <taxon>Dipodascomycetes</taxon>
        <taxon>Dipodascales</taxon>
        <taxon>Trichomonascaceae</taxon>
        <taxon>Sugiyamaella</taxon>
    </lineage>
</organism>
<dbReference type="Proteomes" id="UP000189580">
    <property type="component" value="Chromosome a"/>
</dbReference>
<dbReference type="RefSeq" id="XP_018734379.1">
    <property type="nucleotide sequence ID" value="XM_018878156.1"/>
</dbReference>
<keyword evidence="4" id="KW-1185">Reference proteome</keyword>
<dbReference type="Pfam" id="PF13920">
    <property type="entry name" value="zf-C3HC4_3"/>
    <property type="match status" value="1"/>
</dbReference>
<keyword evidence="2" id="KW-0472">Membrane</keyword>
<evidence type="ECO:0000313" key="3">
    <source>
        <dbReference type="EMBL" id="ANB11902.1"/>
    </source>
</evidence>
<dbReference type="PANTHER" id="PTHR22696">
    <property type="entry name" value="E3 UBIQUITIN-PROTEIN LIGASE RNF26"/>
    <property type="match status" value="1"/>
</dbReference>
<protein>
    <recommendedName>
        <fullName evidence="5">RING-type domain-containing protein</fullName>
    </recommendedName>
</protein>
<dbReference type="EMBL" id="CP014501">
    <property type="protein sequence ID" value="ANB11902.1"/>
    <property type="molecule type" value="Genomic_DNA"/>
</dbReference>
<dbReference type="Gene3D" id="3.30.40.10">
    <property type="entry name" value="Zinc/RING finger domain, C3HC4 (zinc finger)"/>
    <property type="match status" value="1"/>
</dbReference>
<feature type="transmembrane region" description="Helical" evidence="2">
    <location>
        <begin position="158"/>
        <end position="178"/>
    </location>
</feature>
<dbReference type="KEGG" id="slb:AWJ20_129"/>
<feature type="region of interest" description="Disordered" evidence="1">
    <location>
        <begin position="393"/>
        <end position="439"/>
    </location>
</feature>
<reference evidence="3 4" key="1">
    <citation type="submission" date="2016-02" db="EMBL/GenBank/DDBJ databases">
        <title>Complete genome sequence and transcriptome regulation of the pentose utilising yeast Sugiyamaella lignohabitans.</title>
        <authorList>
            <person name="Bellasio M."/>
            <person name="Peymann A."/>
            <person name="Valli M."/>
            <person name="Sipitzky M."/>
            <person name="Graf A."/>
            <person name="Sauer M."/>
            <person name="Marx H."/>
            <person name="Mattanovich D."/>
        </authorList>
    </citation>
    <scope>NUCLEOTIDE SEQUENCE [LARGE SCALE GENOMIC DNA]</scope>
    <source>
        <strain evidence="3 4">CBS 10342</strain>
    </source>
</reference>
<dbReference type="GO" id="GO:0061630">
    <property type="term" value="F:ubiquitin protein ligase activity"/>
    <property type="evidence" value="ECO:0007669"/>
    <property type="project" value="TreeGrafter"/>
</dbReference>
<accession>A0A167CMX6</accession>
<dbReference type="GO" id="GO:0006511">
    <property type="term" value="P:ubiquitin-dependent protein catabolic process"/>
    <property type="evidence" value="ECO:0007669"/>
    <property type="project" value="TreeGrafter"/>
</dbReference>
<dbReference type="AlphaFoldDB" id="A0A167CMX6"/>
<feature type="compositionally biased region" description="Acidic residues" evidence="1">
    <location>
        <begin position="411"/>
        <end position="429"/>
    </location>
</feature>
<evidence type="ECO:0000313" key="4">
    <source>
        <dbReference type="Proteomes" id="UP000189580"/>
    </source>
</evidence>